<dbReference type="Gene3D" id="3.50.50.60">
    <property type="entry name" value="FAD/NAD(P)-binding domain"/>
    <property type="match status" value="2"/>
</dbReference>
<evidence type="ECO:0000256" key="2">
    <source>
        <dbReference type="ARBA" id="ARBA00022630"/>
    </source>
</evidence>
<accession>A0A7Y4L8W8</accession>
<name>A0A7Y4L8W8_9BURK</name>
<sequence length="436" mass="47645">MMCAAQAAAQGLDVHLFDHASKLAEKIRISGGGRCNFTNRGATWENYVSQNPRFARYALMHYTPGDFLALLGRHGVAWHEKHRGQLFCDDSSQEIIRVLEAECRQAGVHWHMPCTVEEVSLLSDKFNCAADGISGLSVAVEEAKKDAAKNNDGSTHDDVISATSSVSNDEQQFSRNAFCLNTSAGTFIAKQLVIATGGMAAPAIGATDFGLRIARQFGLKTIEPRPALVPLEFNGVEWADYVALAGIALEARIANGEGKKAVYFDEDILFTHKGLSGPGILQISSYWDGQSPLYIDLCPSHDLETILLAEKQGNKQQLGTVLSQYLPKRLAQHMIARQGLSEDKRLAEYADKVLRQLAQSIKAWKITPKGTAGYKKAEAMRGGVDTAELDQKTMMSKKVPGLYFIGEVVDVTGWLGGYNFQWAWSSAVVCAEALRK</sequence>
<dbReference type="InterPro" id="IPR023166">
    <property type="entry name" value="BaiN-like_dom_sf"/>
</dbReference>
<dbReference type="PANTHER" id="PTHR42887:SF2">
    <property type="entry name" value="OS12G0638800 PROTEIN"/>
    <property type="match status" value="1"/>
</dbReference>
<dbReference type="InterPro" id="IPR055178">
    <property type="entry name" value="RsdA/BaiN/AoA(So)-like_dom"/>
</dbReference>
<comment type="caution">
    <text evidence="6">The sequence shown here is derived from an EMBL/GenBank/DDBJ whole genome shotgun (WGS) entry which is preliminary data.</text>
</comment>
<dbReference type="SUPFAM" id="SSF160996">
    <property type="entry name" value="HI0933 insert domain-like"/>
    <property type="match status" value="1"/>
</dbReference>
<organism evidence="6 7">
    <name type="scientific">Pelistega europaea</name>
    <dbReference type="NCBI Taxonomy" id="106147"/>
    <lineage>
        <taxon>Bacteria</taxon>
        <taxon>Pseudomonadati</taxon>
        <taxon>Pseudomonadota</taxon>
        <taxon>Betaproteobacteria</taxon>
        <taxon>Burkholderiales</taxon>
        <taxon>Alcaligenaceae</taxon>
        <taxon>Pelistega</taxon>
    </lineage>
</organism>
<protein>
    <submittedName>
        <fullName evidence="6">Aminoacetone oxidase family FAD-binding enzyme</fullName>
    </submittedName>
</protein>
<feature type="domain" description="RsdA/BaiN/AoA(So)-like insert" evidence="5">
    <location>
        <begin position="225"/>
        <end position="378"/>
    </location>
</feature>
<keyword evidence="3" id="KW-0274">FAD</keyword>
<comment type="cofactor">
    <cofactor evidence="1">
        <name>FAD</name>
        <dbReference type="ChEBI" id="CHEBI:57692"/>
    </cofactor>
</comment>
<dbReference type="SUPFAM" id="SSF51905">
    <property type="entry name" value="FAD/NAD(P)-binding domain"/>
    <property type="match status" value="1"/>
</dbReference>
<evidence type="ECO:0000313" key="6">
    <source>
        <dbReference type="EMBL" id="NOL49120.1"/>
    </source>
</evidence>
<dbReference type="Pfam" id="PF03486">
    <property type="entry name" value="HI0933_like"/>
    <property type="match status" value="2"/>
</dbReference>
<dbReference type="Gene3D" id="2.40.30.10">
    <property type="entry name" value="Translation factors"/>
    <property type="match status" value="1"/>
</dbReference>
<dbReference type="Gene3D" id="1.10.8.260">
    <property type="entry name" value="HI0933 insert domain-like"/>
    <property type="match status" value="1"/>
</dbReference>
<dbReference type="InterPro" id="IPR004792">
    <property type="entry name" value="BaiN-like"/>
</dbReference>
<evidence type="ECO:0000259" key="4">
    <source>
        <dbReference type="Pfam" id="PF03486"/>
    </source>
</evidence>
<dbReference type="EMBL" id="JABGBO010000003">
    <property type="protein sequence ID" value="NOL49120.1"/>
    <property type="molecule type" value="Genomic_DNA"/>
</dbReference>
<keyword evidence="7" id="KW-1185">Reference proteome</keyword>
<evidence type="ECO:0000313" key="7">
    <source>
        <dbReference type="Proteomes" id="UP000541421"/>
    </source>
</evidence>
<dbReference type="PANTHER" id="PTHR42887">
    <property type="entry name" value="OS12G0638800 PROTEIN"/>
    <property type="match status" value="1"/>
</dbReference>
<evidence type="ECO:0000256" key="1">
    <source>
        <dbReference type="ARBA" id="ARBA00001974"/>
    </source>
</evidence>
<feature type="domain" description="RsdA/BaiN/AoA(So)-like Rossmann fold-like" evidence="4">
    <location>
        <begin position="174"/>
        <end position="432"/>
    </location>
</feature>
<keyword evidence="2" id="KW-0285">Flavoprotein</keyword>
<dbReference type="Proteomes" id="UP000541421">
    <property type="component" value="Unassembled WGS sequence"/>
</dbReference>
<gene>
    <name evidence="6" type="ORF">HKX40_03040</name>
</gene>
<proteinExistence type="predicted"/>
<dbReference type="InterPro" id="IPR036188">
    <property type="entry name" value="FAD/NAD-bd_sf"/>
</dbReference>
<evidence type="ECO:0000256" key="3">
    <source>
        <dbReference type="ARBA" id="ARBA00022827"/>
    </source>
</evidence>
<dbReference type="Pfam" id="PF22780">
    <property type="entry name" value="HI0933_like_1st"/>
    <property type="match status" value="1"/>
</dbReference>
<evidence type="ECO:0000259" key="5">
    <source>
        <dbReference type="Pfam" id="PF22780"/>
    </source>
</evidence>
<feature type="domain" description="RsdA/BaiN/AoA(So)-like Rossmann fold-like" evidence="4">
    <location>
        <begin position="1"/>
        <end position="126"/>
    </location>
</feature>
<dbReference type="AlphaFoldDB" id="A0A7Y4L8W8"/>
<dbReference type="NCBIfam" id="TIGR00275">
    <property type="entry name" value="aminoacetone oxidase family FAD-binding enzyme"/>
    <property type="match status" value="1"/>
</dbReference>
<reference evidence="6 7" key="1">
    <citation type="submission" date="2020-05" db="EMBL/GenBank/DDBJ databases">
        <authorList>
            <person name="Niu N."/>
        </authorList>
    </citation>
    <scope>NUCLEOTIDE SEQUENCE [LARGE SCALE GENOMIC DNA]</scope>
    <source>
        <strain evidence="6 7">LMG10982</strain>
    </source>
</reference>
<dbReference type="InterPro" id="IPR057661">
    <property type="entry name" value="RsdA/BaiN/AoA(So)_Rossmann"/>
</dbReference>